<accession>A0A1N6T7G4</accession>
<evidence type="ECO:0000313" key="2">
    <source>
        <dbReference type="Proteomes" id="UP000186895"/>
    </source>
</evidence>
<sequence>MQKTINHTGRRRIELSELRINIETQPDGVPEFSVDFSLNKKGLPEDAQIYIEAYRNNTLQRFPFGRVGRILAPASTKLDQLDLSGPVLFRALIVDEREHVGRLIAKAEALRPEGDNDEDNKASLLTVRSGPLGQVTWRVEFETGGKPQLCINSKIPNAVEQIKSNPLFQSLVLPAALRHVLLHYLWNDDDDDQEADGWLRFAEHIATERPSEKDPLTLNNWVEDVVDSFSKQFELCDLLTNSMEREQ</sequence>
<evidence type="ECO:0000313" key="1">
    <source>
        <dbReference type="EMBL" id="SIQ49290.1"/>
    </source>
</evidence>
<protein>
    <submittedName>
        <fullName evidence="1">Uncharacterized protein</fullName>
    </submittedName>
</protein>
<dbReference type="RefSeq" id="WP_076463034.1">
    <property type="nucleotide sequence ID" value="NZ_FTMN01000005.1"/>
</dbReference>
<gene>
    <name evidence="1" type="ORF">SAMN05421647_105167</name>
</gene>
<dbReference type="Proteomes" id="UP000186895">
    <property type="component" value="Unassembled WGS sequence"/>
</dbReference>
<name>A0A1N6T7G4_9GAMM</name>
<proteinExistence type="predicted"/>
<dbReference type="STRING" id="49186.SAMN05421647_105167"/>
<reference evidence="1 2" key="1">
    <citation type="submission" date="2017-01" db="EMBL/GenBank/DDBJ databases">
        <authorList>
            <person name="Mah S.A."/>
            <person name="Swanson W.J."/>
            <person name="Moy G.W."/>
            <person name="Vacquier V.D."/>
        </authorList>
    </citation>
    <scope>NUCLEOTIDE SEQUENCE [LARGE SCALE GENOMIC DNA]</scope>
    <source>
        <strain evidence="1 2">DSM 7027</strain>
    </source>
</reference>
<keyword evidence="2" id="KW-1185">Reference proteome</keyword>
<dbReference type="AlphaFoldDB" id="A0A1N6T7G4"/>
<organism evidence="1 2">
    <name type="scientific">Marinobacterium stanieri</name>
    <dbReference type="NCBI Taxonomy" id="49186"/>
    <lineage>
        <taxon>Bacteria</taxon>
        <taxon>Pseudomonadati</taxon>
        <taxon>Pseudomonadota</taxon>
        <taxon>Gammaproteobacteria</taxon>
        <taxon>Oceanospirillales</taxon>
        <taxon>Oceanospirillaceae</taxon>
        <taxon>Marinobacterium</taxon>
    </lineage>
</organism>
<dbReference type="EMBL" id="FTMN01000005">
    <property type="protein sequence ID" value="SIQ49290.1"/>
    <property type="molecule type" value="Genomic_DNA"/>
</dbReference>